<dbReference type="RefSeq" id="WP_015932778.1">
    <property type="nucleotide sequence ID" value="NC_011894.1"/>
</dbReference>
<dbReference type="AlphaFoldDB" id="B8IC18"/>
<keyword evidence="1" id="KW-0812">Transmembrane</keyword>
<feature type="transmembrane region" description="Helical" evidence="1">
    <location>
        <begin position="20"/>
        <end position="40"/>
    </location>
</feature>
<gene>
    <name evidence="2" type="ordered locus">Mnod_6418</name>
</gene>
<organism evidence="2 3">
    <name type="scientific">Methylobacterium nodulans (strain LMG 21967 / CNCM I-2342 / ORS 2060)</name>
    <dbReference type="NCBI Taxonomy" id="460265"/>
    <lineage>
        <taxon>Bacteria</taxon>
        <taxon>Pseudomonadati</taxon>
        <taxon>Pseudomonadota</taxon>
        <taxon>Alphaproteobacteria</taxon>
        <taxon>Hyphomicrobiales</taxon>
        <taxon>Methylobacteriaceae</taxon>
        <taxon>Methylobacterium</taxon>
    </lineage>
</organism>
<accession>B8IC18</accession>
<evidence type="ECO:0000313" key="3">
    <source>
        <dbReference type="Proteomes" id="UP000008207"/>
    </source>
</evidence>
<dbReference type="HOGENOM" id="CLU_2602021_0_0_5"/>
<dbReference type="Proteomes" id="UP000008207">
    <property type="component" value="Chromosome"/>
</dbReference>
<sequence length="79" mass="8624">MRQTHLPVWWYRLRYTAEGHLALAVAIVVALLTAAVVGGVPEMLAAREEALKAACVKRGGHIEYERGTKGGIFPVCRHG</sequence>
<evidence type="ECO:0000313" key="2">
    <source>
        <dbReference type="EMBL" id="ACL61200.1"/>
    </source>
</evidence>
<keyword evidence="3" id="KW-1185">Reference proteome</keyword>
<dbReference type="EMBL" id="CP001349">
    <property type="protein sequence ID" value="ACL61200.1"/>
    <property type="molecule type" value="Genomic_DNA"/>
</dbReference>
<reference evidence="2 3" key="1">
    <citation type="submission" date="2009-01" db="EMBL/GenBank/DDBJ databases">
        <title>Complete sequence of chromosome of Methylobacterium nodulans ORS 2060.</title>
        <authorList>
            <consortium name="US DOE Joint Genome Institute"/>
            <person name="Lucas S."/>
            <person name="Copeland A."/>
            <person name="Lapidus A."/>
            <person name="Glavina del Rio T."/>
            <person name="Dalin E."/>
            <person name="Tice H."/>
            <person name="Bruce D."/>
            <person name="Goodwin L."/>
            <person name="Pitluck S."/>
            <person name="Sims D."/>
            <person name="Brettin T."/>
            <person name="Detter J.C."/>
            <person name="Han C."/>
            <person name="Larimer F."/>
            <person name="Land M."/>
            <person name="Hauser L."/>
            <person name="Kyrpides N."/>
            <person name="Ivanova N."/>
            <person name="Marx C.J."/>
            <person name="Richardson P."/>
        </authorList>
    </citation>
    <scope>NUCLEOTIDE SEQUENCE [LARGE SCALE GENOMIC DNA]</scope>
    <source>
        <strain evidence="3">LMG 21967 / CNCM I-2342 / ORS 2060</strain>
    </source>
</reference>
<evidence type="ECO:0000256" key="1">
    <source>
        <dbReference type="SAM" id="Phobius"/>
    </source>
</evidence>
<protein>
    <submittedName>
        <fullName evidence="2">Uncharacterized protein</fullName>
    </submittedName>
</protein>
<dbReference type="STRING" id="460265.Mnod_6418"/>
<keyword evidence="1" id="KW-0472">Membrane</keyword>
<dbReference type="KEGG" id="mno:Mnod_6418"/>
<keyword evidence="1" id="KW-1133">Transmembrane helix</keyword>
<proteinExistence type="predicted"/>
<name>B8IC18_METNO</name>